<dbReference type="SUPFAM" id="SSF143517">
    <property type="entry name" value="TRCF domain-like"/>
    <property type="match status" value="1"/>
</dbReference>
<evidence type="ECO:0000256" key="3">
    <source>
        <dbReference type="ARBA" id="ARBA00022763"/>
    </source>
</evidence>
<dbReference type="Gene3D" id="3.90.1150.50">
    <property type="entry name" value="Transcription-repair-coupling factor, D7 domain"/>
    <property type="match status" value="1"/>
</dbReference>
<dbReference type="Pfam" id="PF02559">
    <property type="entry name" value="CarD_TRCF_RID"/>
    <property type="match status" value="1"/>
</dbReference>
<dbReference type="Gene3D" id="3.40.50.300">
    <property type="entry name" value="P-loop containing nucleotide triphosphate hydrolases"/>
    <property type="match status" value="2"/>
</dbReference>
<evidence type="ECO:0000256" key="8">
    <source>
        <dbReference type="ARBA" id="ARBA00023204"/>
    </source>
</evidence>
<dbReference type="PROSITE" id="PS51194">
    <property type="entry name" value="HELICASE_CTER"/>
    <property type="match status" value="1"/>
</dbReference>
<dbReference type="InterPro" id="IPR003711">
    <property type="entry name" value="CarD-like/TRCF_RID"/>
</dbReference>
<dbReference type="GO" id="GO:0006281">
    <property type="term" value="P:DNA repair"/>
    <property type="evidence" value="ECO:0007669"/>
    <property type="project" value="UniProtKB-KW"/>
</dbReference>
<protein>
    <recommendedName>
        <fullName evidence="12">Helicase ATP-binding domain-containing protein</fullName>
    </recommendedName>
</protein>
<dbReference type="InterPro" id="IPR041471">
    <property type="entry name" value="UvrB_inter"/>
</dbReference>
<dbReference type="Pfam" id="PF03461">
    <property type="entry name" value="TRCF"/>
    <property type="match status" value="1"/>
</dbReference>
<dbReference type="InterPro" id="IPR037235">
    <property type="entry name" value="TRCF-like_C_D7"/>
</dbReference>
<dbReference type="SMART" id="SM01058">
    <property type="entry name" value="CarD_TRCF"/>
    <property type="match status" value="1"/>
</dbReference>
<keyword evidence="6" id="KW-0067">ATP-binding</keyword>
<keyword evidence="1" id="KW-0963">Cytoplasm</keyword>
<dbReference type="Gene3D" id="3.30.2060.10">
    <property type="entry name" value="Penicillin-binding protein 1b domain"/>
    <property type="match status" value="1"/>
</dbReference>
<dbReference type="InterPro" id="IPR047112">
    <property type="entry name" value="RecG/Mfd"/>
</dbReference>
<keyword evidence="5" id="KW-0347">Helicase</keyword>
<sequence length="997" mass="109354">VKQLSPIMSIVDMSASIGVDGGVRVSGFHPDFLLPLIDAIDSRLFITINDSVFASSVKYLSPLWDNGSVVFVSDSGASASVPAGFAPSDNHFTLRAREVLAEGLGPIRVIVSSEGGTSLPILGCGIDNRLVFELGVSFEECYGFLVSENYALSDFVAMPGEFSTRGGIIDVFPFSSYRPYRINFLDEFPIIFRFNVDSQLTTERVSNFILSSISKNKPLALKDVSLKEFLPVALDSSGGLIIGNPNKILKKIQLQTITHRQFYAVYKNNYSSMETIGGLSSLGLADENNNISIPLWFVDKKPLQEKGGGRPVPLELGEIDRGDYLVHRDHGVGVCVGLVLKEGGASAQELLSIKYNDGGIISTDIGSLDLIAFFAPADAVGVVLDSLSKRGGWARKKLSAKKRAEEIIQRLLSLYVKRRGLSRPAFSQDPSLEGPFLASFPFEDTPDQVSAWNNISEDLSANSPMDRLLCGDVGFGKTELAIRAAFRVVVAGKRVVVLSPTTILANQLRSSFSARLEPSAISVDMVSRFRSQKDLGVVKNNINENNNDVLIGTHAVLNDDLYLKNIGLLIVDEEHRFGVKHKERIRQFKSSVDVLSMSATPIPRSMNLALSGIYSVSMLQTPPRLRLPIITQVEYYNDLTIRTAIGFEVGRGGQVYFVHNDILSIKNITHKLQGLFSKHAVRFIHGQEPPKEIEQKMGDFVSGKTDILVCTSIIESGIDVSSANCIIINNAHLFGLSQLYQMRGRVGRGSQQAYAYLLVPRGVSLSEKAFKRIKSIEENISLGSGYNVSMKDMEIRGSGSLFGYKQSGGGGSVGYEMYARMIQRALHDSGGLGLDFRILPEDVVIELYKKRFIPEEYIVLESVRMSVYRGLAVATTEGVLDDILYNLINRFGPAPDSLINIINESRLRLVASRAGICSVVLRPCGVLCSVKNRGENLFASAVLDYADKFLSEGGVNYHIMPANNDVLGLCIHLDENEDSYAFFSRFFGKFDALVKVN</sequence>
<dbReference type="SMART" id="SM00490">
    <property type="entry name" value="HELICc"/>
    <property type="match status" value="1"/>
</dbReference>
<dbReference type="PANTHER" id="PTHR47964">
    <property type="entry name" value="ATP-DEPENDENT DNA HELICASE HOMOLOG RECG, CHLOROPLASTIC"/>
    <property type="match status" value="1"/>
</dbReference>
<keyword evidence="7" id="KW-0238">DNA-binding</keyword>
<dbReference type="GO" id="GO:0003677">
    <property type="term" value="F:DNA binding"/>
    <property type="evidence" value="ECO:0007669"/>
    <property type="project" value="UniProtKB-KW"/>
</dbReference>
<feature type="domain" description="Helicase ATP-binding" evidence="9">
    <location>
        <begin position="458"/>
        <end position="619"/>
    </location>
</feature>
<evidence type="ECO:0000259" key="10">
    <source>
        <dbReference type="PROSITE" id="PS51194"/>
    </source>
</evidence>
<keyword evidence="2" id="KW-0547">Nucleotide-binding</keyword>
<reference evidence="11" key="1">
    <citation type="submission" date="2018-05" db="EMBL/GenBank/DDBJ databases">
        <authorList>
            <person name="Lanie J.A."/>
            <person name="Ng W.-L."/>
            <person name="Kazmierczak K.M."/>
            <person name="Andrzejewski T.M."/>
            <person name="Davidsen T.M."/>
            <person name="Wayne K.J."/>
            <person name="Tettelin H."/>
            <person name="Glass J.I."/>
            <person name="Rusch D."/>
            <person name="Podicherti R."/>
            <person name="Tsui H.-C.T."/>
            <person name="Winkler M.E."/>
        </authorList>
    </citation>
    <scope>NUCLEOTIDE SEQUENCE</scope>
</reference>
<evidence type="ECO:0000256" key="5">
    <source>
        <dbReference type="ARBA" id="ARBA00022806"/>
    </source>
</evidence>
<dbReference type="Gene3D" id="2.40.10.170">
    <property type="match status" value="1"/>
</dbReference>
<dbReference type="InterPro" id="IPR001650">
    <property type="entry name" value="Helicase_C-like"/>
</dbReference>
<organism evidence="11">
    <name type="scientific">marine metagenome</name>
    <dbReference type="NCBI Taxonomy" id="408172"/>
    <lineage>
        <taxon>unclassified sequences</taxon>
        <taxon>metagenomes</taxon>
        <taxon>ecological metagenomes</taxon>
    </lineage>
</organism>
<accession>A0A381WG01</accession>
<dbReference type="GO" id="GO:0005524">
    <property type="term" value="F:ATP binding"/>
    <property type="evidence" value="ECO:0007669"/>
    <property type="project" value="UniProtKB-KW"/>
</dbReference>
<dbReference type="Pfam" id="PF17757">
    <property type="entry name" value="UvrB_inter"/>
    <property type="match status" value="1"/>
</dbReference>
<dbReference type="PANTHER" id="PTHR47964:SF1">
    <property type="entry name" value="ATP-DEPENDENT DNA HELICASE HOMOLOG RECG, CHLOROPLASTIC"/>
    <property type="match status" value="1"/>
</dbReference>
<dbReference type="InterPro" id="IPR014001">
    <property type="entry name" value="Helicase_ATP-bd"/>
</dbReference>
<dbReference type="AlphaFoldDB" id="A0A381WG01"/>
<dbReference type="GO" id="GO:0016787">
    <property type="term" value="F:hydrolase activity"/>
    <property type="evidence" value="ECO:0007669"/>
    <property type="project" value="UniProtKB-KW"/>
</dbReference>
<dbReference type="PROSITE" id="PS51192">
    <property type="entry name" value="HELICASE_ATP_BIND_1"/>
    <property type="match status" value="1"/>
</dbReference>
<name>A0A381WG01_9ZZZZ</name>
<evidence type="ECO:0000256" key="4">
    <source>
        <dbReference type="ARBA" id="ARBA00022801"/>
    </source>
</evidence>
<dbReference type="SMART" id="SM00487">
    <property type="entry name" value="DEXDc"/>
    <property type="match status" value="1"/>
</dbReference>
<evidence type="ECO:0000256" key="6">
    <source>
        <dbReference type="ARBA" id="ARBA00022840"/>
    </source>
</evidence>
<proteinExistence type="predicted"/>
<dbReference type="SUPFAM" id="SSF52540">
    <property type="entry name" value="P-loop containing nucleoside triphosphate hydrolases"/>
    <property type="match status" value="3"/>
</dbReference>
<dbReference type="GO" id="GO:0003678">
    <property type="term" value="F:DNA helicase activity"/>
    <property type="evidence" value="ECO:0007669"/>
    <property type="project" value="TreeGrafter"/>
</dbReference>
<evidence type="ECO:0000256" key="1">
    <source>
        <dbReference type="ARBA" id="ARBA00022490"/>
    </source>
</evidence>
<keyword evidence="3" id="KW-0227">DNA damage</keyword>
<dbReference type="InterPro" id="IPR027417">
    <property type="entry name" value="P-loop_NTPase"/>
</dbReference>
<evidence type="ECO:0000256" key="7">
    <source>
        <dbReference type="ARBA" id="ARBA00023125"/>
    </source>
</evidence>
<dbReference type="Pfam" id="PF00270">
    <property type="entry name" value="DEAD"/>
    <property type="match status" value="1"/>
</dbReference>
<dbReference type="InterPro" id="IPR036101">
    <property type="entry name" value="CarD-like/TRCF_RID_sf"/>
</dbReference>
<feature type="domain" description="Helicase C-terminal" evidence="10">
    <location>
        <begin position="640"/>
        <end position="796"/>
    </location>
</feature>
<dbReference type="SMART" id="SM00982">
    <property type="entry name" value="TRCF"/>
    <property type="match status" value="1"/>
</dbReference>
<keyword evidence="8" id="KW-0234">DNA repair</keyword>
<evidence type="ECO:0000256" key="2">
    <source>
        <dbReference type="ARBA" id="ARBA00022741"/>
    </source>
</evidence>
<dbReference type="InterPro" id="IPR005118">
    <property type="entry name" value="TRCF_C"/>
</dbReference>
<dbReference type="InterPro" id="IPR011545">
    <property type="entry name" value="DEAD/DEAH_box_helicase_dom"/>
</dbReference>
<evidence type="ECO:0008006" key="12">
    <source>
        <dbReference type="Google" id="ProtNLM"/>
    </source>
</evidence>
<evidence type="ECO:0000259" key="9">
    <source>
        <dbReference type="PROSITE" id="PS51192"/>
    </source>
</evidence>
<dbReference type="Pfam" id="PF00271">
    <property type="entry name" value="Helicase_C"/>
    <property type="match status" value="1"/>
</dbReference>
<feature type="non-terminal residue" evidence="11">
    <location>
        <position position="1"/>
    </location>
</feature>
<gene>
    <name evidence="11" type="ORF">METZ01_LOCUS103751</name>
</gene>
<dbReference type="EMBL" id="UINC01011546">
    <property type="protein sequence ID" value="SVA50897.1"/>
    <property type="molecule type" value="Genomic_DNA"/>
</dbReference>
<keyword evidence="4" id="KW-0378">Hydrolase</keyword>
<dbReference type="SUPFAM" id="SSF141259">
    <property type="entry name" value="CarD-like"/>
    <property type="match status" value="1"/>
</dbReference>
<evidence type="ECO:0000313" key="11">
    <source>
        <dbReference type="EMBL" id="SVA50897.1"/>
    </source>
</evidence>